<dbReference type="InterPro" id="IPR007344">
    <property type="entry name" value="GrpB/CoaE"/>
</dbReference>
<dbReference type="KEGG" id="sba:Sulba_1348"/>
<keyword evidence="2" id="KW-1185">Reference proteome</keyword>
<reference evidence="1 2" key="1">
    <citation type="submission" date="2012-06" db="EMBL/GenBank/DDBJ databases">
        <title>Complete sequence of Sulfurospirillum barnesii SES-3.</title>
        <authorList>
            <consortium name="US DOE Joint Genome Institute"/>
            <person name="Lucas S."/>
            <person name="Han J."/>
            <person name="Lapidus A."/>
            <person name="Cheng J.-F."/>
            <person name="Goodwin L."/>
            <person name="Pitluck S."/>
            <person name="Peters L."/>
            <person name="Ovchinnikova G."/>
            <person name="Lu M."/>
            <person name="Detter J.C."/>
            <person name="Han C."/>
            <person name="Tapia R."/>
            <person name="Land M."/>
            <person name="Hauser L."/>
            <person name="Kyrpides N."/>
            <person name="Ivanova N."/>
            <person name="Pagani I."/>
            <person name="Stolz J."/>
            <person name="Arkin A."/>
            <person name="Dehal P."/>
            <person name="Oremland R."/>
            <person name="Saltikov C."/>
            <person name="Basu P."/>
            <person name="Hollibaugh J."/>
            <person name="Newman D."/>
            <person name="Stolyar S."/>
            <person name="Hazen T."/>
            <person name="Woyke T."/>
        </authorList>
    </citation>
    <scope>NUCLEOTIDE SEQUENCE [LARGE SCALE GENOMIC DNA]</scope>
    <source>
        <strain evidence="2">ATCC 700032 / DSM 10660 / SES-3</strain>
    </source>
</reference>
<evidence type="ECO:0008006" key="3">
    <source>
        <dbReference type="Google" id="ProtNLM"/>
    </source>
</evidence>
<gene>
    <name evidence="1" type="ordered locus">Sulba_1348</name>
</gene>
<dbReference type="HOGENOM" id="CLU_1553980_0_0_7"/>
<dbReference type="Proteomes" id="UP000006176">
    <property type="component" value="Chromosome"/>
</dbReference>
<dbReference type="PANTHER" id="PTHR34822">
    <property type="entry name" value="GRPB DOMAIN PROTEIN (AFU_ORTHOLOGUE AFUA_1G01530)"/>
    <property type="match status" value="1"/>
</dbReference>
<dbReference type="RefSeq" id="WP_014769516.1">
    <property type="nucleotide sequence ID" value="NC_018002.1"/>
</dbReference>
<dbReference type="Pfam" id="PF04229">
    <property type="entry name" value="GrpB"/>
    <property type="match status" value="1"/>
</dbReference>
<dbReference type="PANTHER" id="PTHR34822:SF1">
    <property type="entry name" value="GRPB FAMILY PROTEIN"/>
    <property type="match status" value="1"/>
</dbReference>
<dbReference type="Gene3D" id="3.30.460.10">
    <property type="entry name" value="Beta Polymerase, domain 2"/>
    <property type="match status" value="1"/>
</dbReference>
<accession>I3XXG4</accession>
<dbReference type="SUPFAM" id="SSF81301">
    <property type="entry name" value="Nucleotidyltransferase"/>
    <property type="match status" value="1"/>
</dbReference>
<dbReference type="OrthoDB" id="9799092at2"/>
<organism evidence="1 2">
    <name type="scientific">Sulfurospirillum barnesii (strain ATCC 700032 / DSM 10660 / SES-3)</name>
    <dbReference type="NCBI Taxonomy" id="760154"/>
    <lineage>
        <taxon>Bacteria</taxon>
        <taxon>Pseudomonadati</taxon>
        <taxon>Campylobacterota</taxon>
        <taxon>Epsilonproteobacteria</taxon>
        <taxon>Campylobacterales</taxon>
        <taxon>Sulfurospirillaceae</taxon>
        <taxon>Sulfurospirillum</taxon>
    </lineage>
</organism>
<sequence>MKILKYEKIKARFLPWSEVYLSVAQTLIAFIRTPALDVIHIGSTSAKIGGKGIIDLSVLYEDGDLDLAVGHLKALGFQDQISAKPFPPERPRKDGTIFYEGEKYFVHVHVIKKECEEHQKQMLYKEYMLANPHARKAYEQTKQSILANGITEQEAYGALKSPFVKSILNQTTLREG</sequence>
<dbReference type="PATRIC" id="fig|760154.4.peg.1350"/>
<dbReference type="eggNOG" id="COG2320">
    <property type="taxonomic scope" value="Bacteria"/>
</dbReference>
<dbReference type="InterPro" id="IPR043519">
    <property type="entry name" value="NT_sf"/>
</dbReference>
<evidence type="ECO:0000313" key="1">
    <source>
        <dbReference type="EMBL" id="AFL68638.1"/>
    </source>
</evidence>
<dbReference type="AlphaFoldDB" id="I3XXG4"/>
<evidence type="ECO:0000313" key="2">
    <source>
        <dbReference type="Proteomes" id="UP000006176"/>
    </source>
</evidence>
<dbReference type="STRING" id="760154.Sulba_1348"/>
<proteinExistence type="predicted"/>
<name>I3XXG4_SULBS</name>
<protein>
    <recommendedName>
        <fullName evidence="3">GrpB family protein</fullName>
    </recommendedName>
</protein>
<dbReference type="EMBL" id="CP003333">
    <property type="protein sequence ID" value="AFL68638.1"/>
    <property type="molecule type" value="Genomic_DNA"/>
</dbReference>